<dbReference type="InterPro" id="IPR036770">
    <property type="entry name" value="Ankyrin_rpt-contain_sf"/>
</dbReference>
<gene>
    <name evidence="5" type="ORF">Cvel_14761</name>
</gene>
<feature type="compositionally biased region" description="Polar residues" evidence="4">
    <location>
        <begin position="14"/>
        <end position="29"/>
    </location>
</feature>
<dbReference type="VEuPathDB" id="CryptoDB:Cvel_14761"/>
<dbReference type="AlphaFoldDB" id="A0A0G4F2Z8"/>
<dbReference type="PROSITE" id="PS50088">
    <property type="entry name" value="ANK_REPEAT"/>
    <property type="match status" value="5"/>
</dbReference>
<feature type="repeat" description="ANK" evidence="3">
    <location>
        <begin position="133"/>
        <end position="165"/>
    </location>
</feature>
<protein>
    <submittedName>
        <fullName evidence="5">Uncharacterized protein</fullName>
    </submittedName>
</protein>
<feature type="repeat" description="ANK" evidence="3">
    <location>
        <begin position="236"/>
        <end position="268"/>
    </location>
</feature>
<evidence type="ECO:0000256" key="2">
    <source>
        <dbReference type="ARBA" id="ARBA00023043"/>
    </source>
</evidence>
<evidence type="ECO:0000256" key="1">
    <source>
        <dbReference type="ARBA" id="ARBA00022737"/>
    </source>
</evidence>
<reference evidence="5" key="1">
    <citation type="submission" date="2014-11" db="EMBL/GenBank/DDBJ databases">
        <authorList>
            <person name="Otto D Thomas"/>
            <person name="Naeem Raeece"/>
        </authorList>
    </citation>
    <scope>NUCLEOTIDE SEQUENCE</scope>
</reference>
<dbReference type="Pfam" id="PF12796">
    <property type="entry name" value="Ank_2"/>
    <property type="match status" value="2"/>
</dbReference>
<feature type="repeat" description="ANK" evidence="3">
    <location>
        <begin position="203"/>
        <end position="235"/>
    </location>
</feature>
<accession>A0A0G4F2Z8</accession>
<feature type="region of interest" description="Disordered" evidence="4">
    <location>
        <begin position="1"/>
        <end position="29"/>
    </location>
</feature>
<dbReference type="InterPro" id="IPR002110">
    <property type="entry name" value="Ankyrin_rpt"/>
</dbReference>
<dbReference type="Pfam" id="PF13637">
    <property type="entry name" value="Ank_4"/>
    <property type="match status" value="1"/>
</dbReference>
<feature type="repeat" description="ANK" evidence="3">
    <location>
        <begin position="311"/>
        <end position="344"/>
    </location>
</feature>
<dbReference type="PRINTS" id="PR01415">
    <property type="entry name" value="ANKYRIN"/>
</dbReference>
<proteinExistence type="predicted"/>
<keyword evidence="2 3" id="KW-0040">ANK repeat</keyword>
<dbReference type="EMBL" id="CDMZ01000069">
    <property type="protein sequence ID" value="CEM05877.1"/>
    <property type="molecule type" value="Genomic_DNA"/>
</dbReference>
<organism evidence="5">
    <name type="scientific">Chromera velia CCMP2878</name>
    <dbReference type="NCBI Taxonomy" id="1169474"/>
    <lineage>
        <taxon>Eukaryota</taxon>
        <taxon>Sar</taxon>
        <taxon>Alveolata</taxon>
        <taxon>Colpodellida</taxon>
        <taxon>Chromeraceae</taxon>
        <taxon>Chromera</taxon>
    </lineage>
</organism>
<dbReference type="SMART" id="SM00248">
    <property type="entry name" value="ANK"/>
    <property type="match status" value="7"/>
</dbReference>
<keyword evidence="1" id="KW-0677">Repeat</keyword>
<evidence type="ECO:0000313" key="5">
    <source>
        <dbReference type="EMBL" id="CEM05877.1"/>
    </source>
</evidence>
<evidence type="ECO:0000256" key="3">
    <source>
        <dbReference type="PROSITE-ProRule" id="PRU00023"/>
    </source>
</evidence>
<feature type="repeat" description="ANK" evidence="3">
    <location>
        <begin position="170"/>
        <end position="202"/>
    </location>
</feature>
<dbReference type="Gene3D" id="1.25.40.20">
    <property type="entry name" value="Ankyrin repeat-containing domain"/>
    <property type="match status" value="2"/>
</dbReference>
<feature type="region of interest" description="Disordered" evidence="4">
    <location>
        <begin position="47"/>
        <end position="71"/>
    </location>
</feature>
<name>A0A0G4F2Z8_9ALVE</name>
<dbReference type="PANTHER" id="PTHR24126:SF14">
    <property type="entry name" value="ANK_REP_REGION DOMAIN-CONTAINING PROTEIN"/>
    <property type="match status" value="1"/>
</dbReference>
<dbReference type="PANTHER" id="PTHR24126">
    <property type="entry name" value="ANKYRIN REPEAT, PH AND SEC7 DOMAIN CONTAINING PROTEIN SECG-RELATED"/>
    <property type="match status" value="1"/>
</dbReference>
<dbReference type="SUPFAM" id="SSF48403">
    <property type="entry name" value="Ankyrin repeat"/>
    <property type="match status" value="1"/>
</dbReference>
<evidence type="ECO:0000256" key="4">
    <source>
        <dbReference type="SAM" id="MobiDB-lite"/>
    </source>
</evidence>
<dbReference type="PhylomeDB" id="A0A0G4F2Z8"/>
<sequence length="430" mass="45680">MGSCVGKNSRESRVVSQARTAPSTPIWSSRNASREFETVVTREWGVPQSARMSVNPSPSPSEGGRSGIGSGSKSLQMDLAPLFRRPVGRVIRSFRPVTAESLRAALEAFIMRGETDDLCLLLFVGADIDGFVDGQTALMRAIDARSSSAVRVLVEAGANLELQCVGGALGGETALHLACRTEQPEVGKFLLSMGANCNAETAEGWRALHLAAFSGWLGLVRSLLLHGAELHAKSFYGDTALHRSVFGGQRAVTELLLDRGARVNEKGENDTTPLFYTVLPRAGGQELTDNRDIAELLLSRGADANAKESVRGRTVLHEAACWGSADVVQALLVKGGADVHATSKCGCTALHYSAFRVKLMNECGVDMKKKLEIAKTLVSHGVDVKAVDNLGMSASRVAEMYLAADSPIRTFLAEVTQGQSAPLSGKAVAT</sequence>
<dbReference type="PROSITE" id="PS50297">
    <property type="entry name" value="ANK_REP_REGION"/>
    <property type="match status" value="5"/>
</dbReference>